<keyword evidence="3 5" id="KW-1133">Transmembrane helix</keyword>
<dbReference type="GeneID" id="14207367"/>
<dbReference type="OMA" id="HFVTIYA"/>
<dbReference type="RefSeq" id="WP_005580011.1">
    <property type="nucleotide sequence ID" value="NZ_FORO01000024.1"/>
</dbReference>
<dbReference type="InterPro" id="IPR011020">
    <property type="entry name" value="HTTM-like"/>
</dbReference>
<feature type="transmembrane region" description="Helical" evidence="5">
    <location>
        <begin position="268"/>
        <end position="296"/>
    </location>
</feature>
<organism evidence="7 8">
    <name type="scientific">Natronobacterium gregoryi</name>
    <dbReference type="NCBI Taxonomy" id="44930"/>
    <lineage>
        <taxon>Archaea</taxon>
        <taxon>Methanobacteriati</taxon>
        <taxon>Methanobacteriota</taxon>
        <taxon>Stenosarchaea group</taxon>
        <taxon>Halobacteria</taxon>
        <taxon>Halobacteriales</taxon>
        <taxon>Natrialbaceae</taxon>
        <taxon>Natronobacterium</taxon>
    </lineage>
</organism>
<evidence type="ECO:0000256" key="4">
    <source>
        <dbReference type="ARBA" id="ARBA00023136"/>
    </source>
</evidence>
<evidence type="ECO:0000259" key="6">
    <source>
        <dbReference type="SMART" id="SM00752"/>
    </source>
</evidence>
<evidence type="ECO:0000256" key="3">
    <source>
        <dbReference type="ARBA" id="ARBA00022989"/>
    </source>
</evidence>
<reference evidence="7 8" key="1">
    <citation type="submission" date="2016-10" db="EMBL/GenBank/DDBJ databases">
        <authorList>
            <person name="de Groot N.N."/>
        </authorList>
    </citation>
    <scope>NUCLEOTIDE SEQUENCE [LARGE SCALE GENOMIC DNA]</scope>
    <source>
        <strain evidence="7 8">SP2</strain>
    </source>
</reference>
<evidence type="ECO:0000313" key="8">
    <source>
        <dbReference type="Proteomes" id="UP000182829"/>
    </source>
</evidence>
<dbReference type="EMBL" id="FORO01000024">
    <property type="protein sequence ID" value="SFJ36368.1"/>
    <property type="molecule type" value="Genomic_DNA"/>
</dbReference>
<evidence type="ECO:0000256" key="5">
    <source>
        <dbReference type="SAM" id="Phobius"/>
    </source>
</evidence>
<feature type="transmembrane region" description="Helical" evidence="5">
    <location>
        <begin position="38"/>
        <end position="57"/>
    </location>
</feature>
<feature type="transmembrane region" description="Helical" evidence="5">
    <location>
        <begin position="94"/>
        <end position="117"/>
    </location>
</feature>
<name>A0A1I3QQL1_9EURY</name>
<dbReference type="InterPro" id="IPR052964">
    <property type="entry name" value="Sporulation_signal_mat"/>
</dbReference>
<feature type="transmembrane region" description="Helical" evidence="5">
    <location>
        <begin position="340"/>
        <end position="360"/>
    </location>
</feature>
<dbReference type="OrthoDB" id="327281at2157"/>
<feature type="transmembrane region" description="Helical" evidence="5">
    <location>
        <begin position="235"/>
        <end position="256"/>
    </location>
</feature>
<sequence>MSPSTAPTDSGLSTIASIHKTAKSTLEPRLGIDPRALAAFRIAIGLVVLADLLLVRFPGVTTFYTDDGVFPRSTLAELYPAFETVSLHALSGGVWLQVLLLAIGVVAAVSLTVGYRARLATLVSALLLASLHARNPLVLNGGDTILLSLLVLGVFLPLERRWAIDAGSRADDGDSRLFSLATATILVHFVTIYAVNGALKFQSDSWMDGTATPRVFQLEQFVVWLGPWIAELESLLVVSNWVWTALLCGSVLLLVVTDRLRIALVSSFIVAQFGLAATMRLGVFPFVMVAALLLFLPPQVWDRLERIADPATVLPSAERPDAGLEFPPGLRRGARTVRSVFLVAFLVTIVGWQLAGAGLVDPPSSTPGELEDASWSFFAPSPPDAYWWYAWEADFEGGETVGTLVDEDGKLDRPPDAAARDPSVLWKRYGSELRAAGRTPYEPLAAYRCEQATDEYDDRPESLAVYYVEQPVTTDGPVGEPSAERRLEYAC</sequence>
<evidence type="ECO:0000313" key="7">
    <source>
        <dbReference type="EMBL" id="SFJ36368.1"/>
    </source>
</evidence>
<dbReference type="PANTHER" id="PTHR39535:SF2">
    <property type="entry name" value="HTTM DOMAIN-CONTAINING PROTEIN"/>
    <property type="match status" value="1"/>
</dbReference>
<dbReference type="SMART" id="SM00752">
    <property type="entry name" value="HTTM"/>
    <property type="match status" value="1"/>
</dbReference>
<feature type="domain" description="HTTM-like" evidence="6">
    <location>
        <begin position="29"/>
        <end position="300"/>
    </location>
</feature>
<evidence type="ECO:0000256" key="1">
    <source>
        <dbReference type="ARBA" id="ARBA00004127"/>
    </source>
</evidence>
<evidence type="ECO:0000256" key="2">
    <source>
        <dbReference type="ARBA" id="ARBA00022692"/>
    </source>
</evidence>
<dbReference type="AlphaFoldDB" id="A0A1I3QQL1"/>
<dbReference type="PANTHER" id="PTHR39535">
    <property type="entry name" value="SPORULATION-DELAYING PROTEIN SDPB"/>
    <property type="match status" value="1"/>
</dbReference>
<comment type="subcellular location">
    <subcellularLocation>
        <location evidence="1">Endomembrane system</location>
        <topology evidence="1">Multi-pass membrane protein</topology>
    </subcellularLocation>
</comment>
<dbReference type="InterPro" id="IPR053934">
    <property type="entry name" value="HTTM_dom"/>
</dbReference>
<feature type="transmembrane region" description="Helical" evidence="5">
    <location>
        <begin position="178"/>
        <end position="199"/>
    </location>
</feature>
<dbReference type="Pfam" id="PF05090">
    <property type="entry name" value="HTTM"/>
    <property type="match status" value="1"/>
</dbReference>
<gene>
    <name evidence="7" type="ORF">SAMN05443661_12435</name>
</gene>
<dbReference type="GO" id="GO:0012505">
    <property type="term" value="C:endomembrane system"/>
    <property type="evidence" value="ECO:0007669"/>
    <property type="project" value="UniProtKB-SubCell"/>
</dbReference>
<keyword evidence="2 5" id="KW-0812">Transmembrane</keyword>
<keyword evidence="4 5" id="KW-0472">Membrane</keyword>
<proteinExistence type="predicted"/>
<protein>
    <submittedName>
        <fullName evidence="7">Vitamin K-dependent gamma-carboxylase</fullName>
    </submittedName>
</protein>
<accession>A0A1I3QQL1</accession>
<dbReference type="Proteomes" id="UP000182829">
    <property type="component" value="Unassembled WGS sequence"/>
</dbReference>
<feature type="transmembrane region" description="Helical" evidence="5">
    <location>
        <begin position="137"/>
        <end position="158"/>
    </location>
</feature>